<name>A0A0D2NWM0_HYPSF</name>
<protein>
    <submittedName>
        <fullName evidence="1">Uncharacterized protein</fullName>
    </submittedName>
</protein>
<reference evidence="2" key="1">
    <citation type="submission" date="2014-04" db="EMBL/GenBank/DDBJ databases">
        <title>Evolutionary Origins and Diversification of the Mycorrhizal Mutualists.</title>
        <authorList>
            <consortium name="DOE Joint Genome Institute"/>
            <consortium name="Mycorrhizal Genomics Consortium"/>
            <person name="Kohler A."/>
            <person name="Kuo A."/>
            <person name="Nagy L.G."/>
            <person name="Floudas D."/>
            <person name="Copeland A."/>
            <person name="Barry K.W."/>
            <person name="Cichocki N."/>
            <person name="Veneault-Fourrey C."/>
            <person name="LaButti K."/>
            <person name="Lindquist E.A."/>
            <person name="Lipzen A."/>
            <person name="Lundell T."/>
            <person name="Morin E."/>
            <person name="Murat C."/>
            <person name="Riley R."/>
            <person name="Ohm R."/>
            <person name="Sun H."/>
            <person name="Tunlid A."/>
            <person name="Henrissat B."/>
            <person name="Grigoriev I.V."/>
            <person name="Hibbett D.S."/>
            <person name="Martin F."/>
        </authorList>
    </citation>
    <scope>NUCLEOTIDE SEQUENCE [LARGE SCALE GENOMIC DNA]</scope>
    <source>
        <strain evidence="2">FD-334 SS-4</strain>
    </source>
</reference>
<organism evidence="1 2">
    <name type="scientific">Hypholoma sublateritium (strain FD-334 SS-4)</name>
    <dbReference type="NCBI Taxonomy" id="945553"/>
    <lineage>
        <taxon>Eukaryota</taxon>
        <taxon>Fungi</taxon>
        <taxon>Dikarya</taxon>
        <taxon>Basidiomycota</taxon>
        <taxon>Agaricomycotina</taxon>
        <taxon>Agaricomycetes</taxon>
        <taxon>Agaricomycetidae</taxon>
        <taxon>Agaricales</taxon>
        <taxon>Agaricineae</taxon>
        <taxon>Strophariaceae</taxon>
        <taxon>Hypholoma</taxon>
    </lineage>
</organism>
<sequence length="279" mass="31140">MALYVVPYPASRRRSNTIALPLHNPLPTCMYAMPYTCALAPVREARRAYGYRCAWAFIRCRRICHVSQQQQTTDADAGTLMHERRVSTPRARPSLGASCDWDGGAWCRVTRLVLRVGRLRKRLAPVGSVLAHIWLVHVSSARPAAPPRPALATPPSYLVCVSAARRSPDSPRSINDLRNPCAPALEHMHCPRAAAPRYTSPGIHPIRALAPRDILPTPSHRQRSHCLPPFFRLPIRLALIHAIVDPLKTIMREHALEFEKRIASMLMLYSSRSTAPSPA</sequence>
<keyword evidence="2" id="KW-1185">Reference proteome</keyword>
<dbReference type="EMBL" id="KN817826">
    <property type="protein sequence ID" value="KJA12950.1"/>
    <property type="molecule type" value="Genomic_DNA"/>
</dbReference>
<gene>
    <name evidence="1" type="ORF">HYPSUDRAFT_209960</name>
</gene>
<dbReference type="Proteomes" id="UP000054270">
    <property type="component" value="Unassembled WGS sequence"/>
</dbReference>
<accession>A0A0D2NWM0</accession>
<evidence type="ECO:0000313" key="2">
    <source>
        <dbReference type="Proteomes" id="UP000054270"/>
    </source>
</evidence>
<dbReference type="AlphaFoldDB" id="A0A0D2NWM0"/>
<proteinExistence type="predicted"/>
<evidence type="ECO:0000313" key="1">
    <source>
        <dbReference type="EMBL" id="KJA12950.1"/>
    </source>
</evidence>